<evidence type="ECO:0000313" key="2">
    <source>
        <dbReference type="EMBL" id="EEQ34570.1"/>
    </source>
</evidence>
<feature type="region of interest" description="Disordered" evidence="1">
    <location>
        <begin position="164"/>
        <end position="248"/>
    </location>
</feature>
<feature type="region of interest" description="Disordered" evidence="1">
    <location>
        <begin position="335"/>
        <end position="355"/>
    </location>
</feature>
<dbReference type="OrthoDB" id="5428259at2759"/>
<feature type="region of interest" description="Disordered" evidence="1">
    <location>
        <begin position="84"/>
        <end position="137"/>
    </location>
</feature>
<feature type="region of interest" description="Disordered" evidence="1">
    <location>
        <begin position="290"/>
        <end position="316"/>
    </location>
</feature>
<dbReference type="AlphaFoldDB" id="C5FYH2"/>
<sequence>MNSNAVNMPPSELKCNICPRKPKFSDVSHLLTHVSSKGHLSHYFKLQVRSHQEPQASELLAAYDRWYEQNKLATLLSDRMLAKEARTGKGPRNSTRASLPVAFSHRPSSTVTVTTSASRNPNATSSPRRNSLPSFLDPQLSQNYYTYDAQGNRISGRTYSPMSVSSMINPNPQPGYSWHQPPQYQTQAPLPSSSMPPVWKDRDETESDGEGSPLMGRRRRMIQTRPLIDPSIRPSRRSMTPDPFVDDDAAFEYDDDQEEHSQRGSDEANRLKGIFWPGMDIFDSATEEMRRKRNQKKDGSIIKQMEETSESVEPTELVFSPNGTLRKQRVISGMVDDSSPLKGETPIPKKRVSRPRRRALAQLNANAQMQSAQSRYQMRMRAQSHVSRLEKLSRQALMFGDSLGGIAQSYNNNDGMDYPPLDPHRRHAVPVYRDGNNAVKFGLECSTVKANEYSKPYYGSFKPPSTEAYRGKENIDPIFAHMGGRDVQKQQYYYGFPSHAENDTYGYSMNPLSYATSQPPCDPGHNRDGLKDTMTVDTKDLFVQQASGIFGTGRPASPRGTMSDIGHDDITQMYLNGLPE</sequence>
<keyword evidence="3" id="KW-1185">Reference proteome</keyword>
<feature type="compositionally biased region" description="Polar residues" evidence="1">
    <location>
        <begin position="119"/>
        <end position="137"/>
    </location>
</feature>
<feature type="compositionally biased region" description="Basic and acidic residues" evidence="1">
    <location>
        <begin position="296"/>
        <end position="306"/>
    </location>
</feature>
<dbReference type="eggNOG" id="ENOG502SPEQ">
    <property type="taxonomic scope" value="Eukaryota"/>
</dbReference>
<name>C5FYH2_ARTOC</name>
<accession>C5FYH2</accession>
<dbReference type="EMBL" id="DS995707">
    <property type="protein sequence ID" value="EEQ34570.1"/>
    <property type="molecule type" value="Genomic_DNA"/>
</dbReference>
<protein>
    <submittedName>
        <fullName evidence="2">Uncharacterized protein</fullName>
    </submittedName>
</protein>
<dbReference type="Proteomes" id="UP000002035">
    <property type="component" value="Unassembled WGS sequence"/>
</dbReference>
<dbReference type="VEuPathDB" id="FungiDB:MCYG_07389"/>
<dbReference type="RefSeq" id="XP_002843606.1">
    <property type="nucleotide sequence ID" value="XM_002843560.1"/>
</dbReference>
<organism evidence="2 3">
    <name type="scientific">Arthroderma otae (strain ATCC MYA-4605 / CBS 113480)</name>
    <name type="common">Microsporum canis</name>
    <dbReference type="NCBI Taxonomy" id="554155"/>
    <lineage>
        <taxon>Eukaryota</taxon>
        <taxon>Fungi</taxon>
        <taxon>Dikarya</taxon>
        <taxon>Ascomycota</taxon>
        <taxon>Pezizomycotina</taxon>
        <taxon>Eurotiomycetes</taxon>
        <taxon>Eurotiomycetidae</taxon>
        <taxon>Onygenales</taxon>
        <taxon>Arthrodermataceae</taxon>
        <taxon>Microsporum</taxon>
    </lineage>
</organism>
<dbReference type="OMA" id="ICPRKPK"/>
<evidence type="ECO:0000313" key="3">
    <source>
        <dbReference type="Proteomes" id="UP000002035"/>
    </source>
</evidence>
<reference evidence="3" key="1">
    <citation type="journal article" date="2012" name="MBio">
        <title>Comparative genome analysis of Trichophyton rubrum and related dermatophytes reveals candidate genes involved in infection.</title>
        <authorList>
            <person name="Martinez D.A."/>
            <person name="Oliver B.G."/>
            <person name="Graeser Y."/>
            <person name="Goldberg J.M."/>
            <person name="Li W."/>
            <person name="Martinez-Rossi N.M."/>
            <person name="Monod M."/>
            <person name="Shelest E."/>
            <person name="Barton R.C."/>
            <person name="Birch E."/>
            <person name="Brakhage A.A."/>
            <person name="Chen Z."/>
            <person name="Gurr S.J."/>
            <person name="Heiman D."/>
            <person name="Heitman J."/>
            <person name="Kosti I."/>
            <person name="Rossi A."/>
            <person name="Saif S."/>
            <person name="Samalova M."/>
            <person name="Saunders C.W."/>
            <person name="Shea T."/>
            <person name="Summerbell R.C."/>
            <person name="Xu J."/>
            <person name="Young S."/>
            <person name="Zeng Q."/>
            <person name="Birren B.W."/>
            <person name="Cuomo C.A."/>
            <person name="White T.C."/>
        </authorList>
    </citation>
    <scope>NUCLEOTIDE SEQUENCE [LARGE SCALE GENOMIC DNA]</scope>
    <source>
        <strain evidence="3">ATCC MYA-4605 / CBS 113480</strain>
    </source>
</reference>
<proteinExistence type="predicted"/>
<gene>
    <name evidence="2" type="ORF">MCYG_07389</name>
</gene>
<feature type="compositionally biased region" description="Polar residues" evidence="1">
    <location>
        <begin position="180"/>
        <end position="195"/>
    </location>
</feature>
<evidence type="ECO:0000256" key="1">
    <source>
        <dbReference type="SAM" id="MobiDB-lite"/>
    </source>
</evidence>
<feature type="compositionally biased region" description="Low complexity" evidence="1">
    <location>
        <begin position="108"/>
        <end position="118"/>
    </location>
</feature>
<dbReference type="STRING" id="554155.C5FYH2"/>
<dbReference type="HOGENOM" id="CLU_032488_0_0_1"/>
<dbReference type="GeneID" id="9225795"/>